<proteinExistence type="predicted"/>
<dbReference type="GO" id="GO:0020037">
    <property type="term" value="F:heme binding"/>
    <property type="evidence" value="ECO:0007669"/>
    <property type="project" value="InterPro"/>
</dbReference>
<feature type="signal peptide" evidence="9">
    <location>
        <begin position="1"/>
        <end position="21"/>
    </location>
</feature>
<dbReference type="AlphaFoldDB" id="A0A4R1L1R9"/>
<dbReference type="InterPro" id="IPR036280">
    <property type="entry name" value="Multihaem_cyt_sf"/>
</dbReference>
<protein>
    <recommendedName>
        <fullName evidence="2">Photosynthetic reaction center cytochrome c subunit</fullName>
    </recommendedName>
</protein>
<evidence type="ECO:0000313" key="11">
    <source>
        <dbReference type="Proteomes" id="UP000295210"/>
    </source>
</evidence>
<keyword evidence="4" id="KW-0602">Photosynthesis</keyword>
<comment type="function">
    <text evidence="1">The reaction center of purple bacteria contains a tightly bound cytochrome molecule which re-reduces the photo oxidized primary electron donor.</text>
</comment>
<evidence type="ECO:0000313" key="10">
    <source>
        <dbReference type="EMBL" id="TCK71912.1"/>
    </source>
</evidence>
<evidence type="ECO:0000256" key="4">
    <source>
        <dbReference type="ARBA" id="ARBA00022531"/>
    </source>
</evidence>
<comment type="caution">
    <text evidence="10">The sequence shown here is derived from an EMBL/GenBank/DDBJ whole genome shotgun (WGS) entry which is preliminary data.</text>
</comment>
<name>A0A4R1L1R9_9BACT</name>
<dbReference type="OrthoDB" id="120446at2"/>
<evidence type="ECO:0000256" key="6">
    <source>
        <dbReference type="ARBA" id="ARBA00022723"/>
    </source>
</evidence>
<keyword evidence="7" id="KW-0249">Electron transport</keyword>
<keyword evidence="3" id="KW-0813">Transport</keyword>
<evidence type="ECO:0000256" key="7">
    <source>
        <dbReference type="ARBA" id="ARBA00022982"/>
    </source>
</evidence>
<dbReference type="GO" id="GO:0030077">
    <property type="term" value="C:plasma membrane light-harvesting complex"/>
    <property type="evidence" value="ECO:0007669"/>
    <property type="project" value="InterPro"/>
</dbReference>
<organism evidence="10 11">
    <name type="scientific">Acidipila rosea</name>
    <dbReference type="NCBI Taxonomy" id="768535"/>
    <lineage>
        <taxon>Bacteria</taxon>
        <taxon>Pseudomonadati</taxon>
        <taxon>Acidobacteriota</taxon>
        <taxon>Terriglobia</taxon>
        <taxon>Terriglobales</taxon>
        <taxon>Acidobacteriaceae</taxon>
        <taxon>Acidipila</taxon>
    </lineage>
</organism>
<keyword evidence="5" id="KW-0349">Heme</keyword>
<dbReference type="Pfam" id="PF02276">
    <property type="entry name" value="CytoC_RC"/>
    <property type="match status" value="1"/>
</dbReference>
<evidence type="ECO:0000256" key="5">
    <source>
        <dbReference type="ARBA" id="ARBA00022617"/>
    </source>
</evidence>
<keyword evidence="9" id="KW-0732">Signal</keyword>
<dbReference type="GO" id="GO:0019684">
    <property type="term" value="P:photosynthesis, light reaction"/>
    <property type="evidence" value="ECO:0007669"/>
    <property type="project" value="InterPro"/>
</dbReference>
<keyword evidence="6" id="KW-0479">Metal-binding</keyword>
<dbReference type="GO" id="GO:0005506">
    <property type="term" value="F:iron ion binding"/>
    <property type="evidence" value="ECO:0007669"/>
    <property type="project" value="InterPro"/>
</dbReference>
<dbReference type="Proteomes" id="UP000295210">
    <property type="component" value="Unassembled WGS sequence"/>
</dbReference>
<evidence type="ECO:0000256" key="8">
    <source>
        <dbReference type="ARBA" id="ARBA00023004"/>
    </source>
</evidence>
<sequence length="150" mass="16738">MMNKASLVTLAAILSLTPAIAFSQKAKTPPQDMHHELPKPTNLQVLPRDIPPKELVTLMRGYAGQLGVKCNYCHARDEQTKKLNFASDANPQKANARTMIAMTMEINQKYLSRIKDPDMPMVSKVECGTCHRGHDAPEAYIPPPEKPEHH</sequence>
<keyword evidence="8" id="KW-0408">Iron</keyword>
<feature type="chain" id="PRO_5020694171" description="Photosynthetic reaction center cytochrome c subunit" evidence="9">
    <location>
        <begin position="22"/>
        <end position="150"/>
    </location>
</feature>
<reference evidence="10 11" key="1">
    <citation type="submission" date="2019-03" db="EMBL/GenBank/DDBJ databases">
        <title>Genomic Encyclopedia of Type Strains, Phase IV (KMG-IV): sequencing the most valuable type-strain genomes for metagenomic binning, comparative biology and taxonomic classification.</title>
        <authorList>
            <person name="Goeker M."/>
        </authorList>
    </citation>
    <scope>NUCLEOTIDE SEQUENCE [LARGE SCALE GENOMIC DNA]</scope>
    <source>
        <strain evidence="10 11">DSM 103428</strain>
    </source>
</reference>
<evidence type="ECO:0000256" key="3">
    <source>
        <dbReference type="ARBA" id="ARBA00022448"/>
    </source>
</evidence>
<dbReference type="NCBIfam" id="NF033196">
    <property type="entry name" value="c_type_nonphoto"/>
    <property type="match status" value="1"/>
</dbReference>
<gene>
    <name evidence="10" type="ORF">C7378_2534</name>
</gene>
<dbReference type="GO" id="GO:0009055">
    <property type="term" value="F:electron transfer activity"/>
    <property type="evidence" value="ECO:0007669"/>
    <property type="project" value="InterPro"/>
</dbReference>
<dbReference type="EMBL" id="SMGK01000004">
    <property type="protein sequence ID" value="TCK71912.1"/>
    <property type="molecule type" value="Genomic_DNA"/>
</dbReference>
<dbReference type="RefSeq" id="WP_131997159.1">
    <property type="nucleotide sequence ID" value="NZ_SMGK01000004.1"/>
</dbReference>
<dbReference type="SUPFAM" id="SSF48695">
    <property type="entry name" value="Multiheme cytochromes"/>
    <property type="match status" value="1"/>
</dbReference>
<evidence type="ECO:0000256" key="2">
    <source>
        <dbReference type="ARBA" id="ARBA00015978"/>
    </source>
</evidence>
<evidence type="ECO:0000256" key="9">
    <source>
        <dbReference type="SAM" id="SignalP"/>
    </source>
</evidence>
<evidence type="ECO:0000256" key="1">
    <source>
        <dbReference type="ARBA" id="ARBA00003196"/>
    </source>
</evidence>
<dbReference type="InterPro" id="IPR023119">
    <property type="entry name" value="Multihaem_cyt_PRC_cyt_su-like"/>
</dbReference>
<keyword evidence="11" id="KW-1185">Reference proteome</keyword>
<accession>A0A4R1L1R9</accession>
<dbReference type="Gene3D" id="1.10.468.10">
    <property type="entry name" value="Photosynthetic Reaction Center, subunit C, domain 2"/>
    <property type="match status" value="1"/>
</dbReference>
<dbReference type="InterPro" id="IPR003158">
    <property type="entry name" value="Photosyn_RC_cyt_c-su"/>
</dbReference>